<dbReference type="EMBL" id="JAQQWK010000011">
    <property type="protein sequence ID" value="KAK8023761.1"/>
    <property type="molecule type" value="Genomic_DNA"/>
</dbReference>
<sequence length="68" mass="7057">MARPQAPVCSADVHRNGGAAVCLESGQAVARNRHAKAPIIAPPYIPLDGPGADLASGFLRRRLLGVTQ</sequence>
<evidence type="ECO:0008006" key="3">
    <source>
        <dbReference type="Google" id="ProtNLM"/>
    </source>
</evidence>
<evidence type="ECO:0000313" key="1">
    <source>
        <dbReference type="EMBL" id="KAK8023761.1"/>
    </source>
</evidence>
<organism evidence="1 2">
    <name type="scientific">Apiospora rasikravindrae</name>
    <dbReference type="NCBI Taxonomy" id="990691"/>
    <lineage>
        <taxon>Eukaryota</taxon>
        <taxon>Fungi</taxon>
        <taxon>Dikarya</taxon>
        <taxon>Ascomycota</taxon>
        <taxon>Pezizomycotina</taxon>
        <taxon>Sordariomycetes</taxon>
        <taxon>Xylariomycetidae</taxon>
        <taxon>Amphisphaeriales</taxon>
        <taxon>Apiosporaceae</taxon>
        <taxon>Apiospora</taxon>
    </lineage>
</organism>
<evidence type="ECO:0000313" key="2">
    <source>
        <dbReference type="Proteomes" id="UP001444661"/>
    </source>
</evidence>
<name>A0ABR1S0Q6_9PEZI</name>
<protein>
    <recommendedName>
        <fullName evidence="3">DUF397 domain-containing protein</fullName>
    </recommendedName>
</protein>
<dbReference type="Proteomes" id="UP001444661">
    <property type="component" value="Unassembled WGS sequence"/>
</dbReference>
<gene>
    <name evidence="1" type="ORF">PG993_011827</name>
</gene>
<accession>A0ABR1S0Q6</accession>
<proteinExistence type="predicted"/>
<keyword evidence="2" id="KW-1185">Reference proteome</keyword>
<reference evidence="1 2" key="1">
    <citation type="submission" date="2023-01" db="EMBL/GenBank/DDBJ databases">
        <title>Analysis of 21 Apiospora genomes using comparative genomics revels a genus with tremendous synthesis potential of carbohydrate active enzymes and secondary metabolites.</title>
        <authorList>
            <person name="Sorensen T."/>
        </authorList>
    </citation>
    <scope>NUCLEOTIDE SEQUENCE [LARGE SCALE GENOMIC DNA]</scope>
    <source>
        <strain evidence="1 2">CBS 33761</strain>
    </source>
</reference>
<comment type="caution">
    <text evidence="1">The sequence shown here is derived from an EMBL/GenBank/DDBJ whole genome shotgun (WGS) entry which is preliminary data.</text>
</comment>